<name>A0A915KWJ1_ROMCU</name>
<dbReference type="Proteomes" id="UP000887565">
    <property type="component" value="Unplaced"/>
</dbReference>
<dbReference type="AlphaFoldDB" id="A0A915KWJ1"/>
<keyword evidence="1" id="KW-1185">Reference proteome</keyword>
<protein>
    <submittedName>
        <fullName evidence="2">Uncharacterized protein</fullName>
    </submittedName>
</protein>
<proteinExistence type="predicted"/>
<reference evidence="2" key="1">
    <citation type="submission" date="2022-11" db="UniProtKB">
        <authorList>
            <consortium name="WormBaseParasite"/>
        </authorList>
    </citation>
    <scope>IDENTIFICATION</scope>
</reference>
<evidence type="ECO:0000313" key="1">
    <source>
        <dbReference type="Proteomes" id="UP000887565"/>
    </source>
</evidence>
<dbReference type="WBParaSite" id="nRc.2.0.1.t43171-RA">
    <property type="protein sequence ID" value="nRc.2.0.1.t43171-RA"/>
    <property type="gene ID" value="nRc.2.0.1.g43171"/>
</dbReference>
<evidence type="ECO:0000313" key="2">
    <source>
        <dbReference type="WBParaSite" id="nRc.2.0.1.t43171-RA"/>
    </source>
</evidence>
<organism evidence="1 2">
    <name type="scientific">Romanomermis culicivorax</name>
    <name type="common">Nematode worm</name>
    <dbReference type="NCBI Taxonomy" id="13658"/>
    <lineage>
        <taxon>Eukaryota</taxon>
        <taxon>Metazoa</taxon>
        <taxon>Ecdysozoa</taxon>
        <taxon>Nematoda</taxon>
        <taxon>Enoplea</taxon>
        <taxon>Dorylaimia</taxon>
        <taxon>Mermithida</taxon>
        <taxon>Mermithoidea</taxon>
        <taxon>Mermithidae</taxon>
        <taxon>Romanomermis</taxon>
    </lineage>
</organism>
<sequence>MADCCLVNHAMWPAMPGGRPICGKFYKPKSQPHIVVGHMLRLATKHGRPDGTVAHLLPNLGKKKDAHANHAILFHDTCRMPDAGCRTKYESALRPVAINR</sequence>
<accession>A0A915KWJ1</accession>